<accession>A0A540W6F6</accession>
<evidence type="ECO:0000313" key="3">
    <source>
        <dbReference type="Proteomes" id="UP000319103"/>
    </source>
</evidence>
<proteinExistence type="predicted"/>
<feature type="region of interest" description="Disordered" evidence="1">
    <location>
        <begin position="86"/>
        <end position="113"/>
    </location>
</feature>
<dbReference type="AlphaFoldDB" id="A0A540W6F6"/>
<dbReference type="OrthoDB" id="5147813at2"/>
<dbReference type="EMBL" id="VIGB01000003">
    <property type="protein sequence ID" value="TQF03934.1"/>
    <property type="molecule type" value="Genomic_DNA"/>
</dbReference>
<name>A0A540W6F6_9ACTN</name>
<comment type="caution">
    <text evidence="2">The sequence shown here is derived from an EMBL/GenBank/DDBJ whole genome shotgun (WGS) entry which is preliminary data.</text>
</comment>
<evidence type="ECO:0000313" key="2">
    <source>
        <dbReference type="EMBL" id="TQF03934.1"/>
    </source>
</evidence>
<keyword evidence="3" id="KW-1185">Reference proteome</keyword>
<evidence type="ECO:0000256" key="1">
    <source>
        <dbReference type="SAM" id="MobiDB-lite"/>
    </source>
</evidence>
<gene>
    <name evidence="2" type="ORF">E6W39_18970</name>
</gene>
<reference evidence="2 3" key="1">
    <citation type="submission" date="2019-06" db="EMBL/GenBank/DDBJ databases">
        <title>Description of Kitasatospora acidophila sp. nov. isolated from pine grove soil, and reclassification of Streptomyces novaecaesareae to Kitasatospora novaeceasareae comb. nov.</title>
        <authorList>
            <person name="Kim M.J."/>
        </authorList>
    </citation>
    <scope>NUCLEOTIDE SEQUENCE [LARGE SCALE GENOMIC DNA]</scope>
    <source>
        <strain evidence="2 3">MMS16-CNU292</strain>
    </source>
</reference>
<organism evidence="2 3">
    <name type="scientific">Kitasatospora acidiphila</name>
    <dbReference type="NCBI Taxonomy" id="2567942"/>
    <lineage>
        <taxon>Bacteria</taxon>
        <taxon>Bacillati</taxon>
        <taxon>Actinomycetota</taxon>
        <taxon>Actinomycetes</taxon>
        <taxon>Kitasatosporales</taxon>
        <taxon>Streptomycetaceae</taxon>
        <taxon>Kitasatospora</taxon>
    </lineage>
</organism>
<protein>
    <submittedName>
        <fullName evidence="2">Uncharacterized protein</fullName>
    </submittedName>
</protein>
<feature type="compositionally biased region" description="Pro residues" evidence="1">
    <location>
        <begin position="93"/>
        <end position="105"/>
    </location>
</feature>
<sequence length="121" mass="13364">MIDQHAEALEVDLLRHYGVDIYAYHRGEISTRRMLNLIRRLPADSELAKEAHGITPEEASWSRTDHLLAIVADHLAVSNWLFASAHSEDAPERPIPISRPGPEPEPVAASSTADQAAFFAS</sequence>
<dbReference type="Proteomes" id="UP000319103">
    <property type="component" value="Unassembled WGS sequence"/>
</dbReference>